<dbReference type="AlphaFoldDB" id="A0A0D0NGT3"/>
<evidence type="ECO:0000259" key="2">
    <source>
        <dbReference type="Pfam" id="PF00892"/>
    </source>
</evidence>
<dbReference type="RefSeq" id="WP_018301761.1">
    <property type="nucleotide sequence ID" value="NZ_KB902278.1"/>
</dbReference>
<proteinExistence type="predicted"/>
<dbReference type="InterPro" id="IPR000620">
    <property type="entry name" value="EamA_dom"/>
</dbReference>
<accession>A0A0D0NGT3</accession>
<dbReference type="Proteomes" id="UP000035100">
    <property type="component" value="Unassembled WGS sequence"/>
</dbReference>
<gene>
    <name evidence="3" type="ORF">Wenmar_03965</name>
</gene>
<feature type="domain" description="EamA" evidence="2">
    <location>
        <begin position="9"/>
        <end position="143"/>
    </location>
</feature>
<dbReference type="STRING" id="1123501.Wenmar_03965"/>
<dbReference type="PANTHER" id="PTHR22911:SF135">
    <property type="entry name" value="BLR4310 PROTEIN"/>
    <property type="match status" value="1"/>
</dbReference>
<evidence type="ECO:0000256" key="1">
    <source>
        <dbReference type="SAM" id="Phobius"/>
    </source>
</evidence>
<keyword evidence="4" id="KW-1185">Reference proteome</keyword>
<keyword evidence="1" id="KW-0812">Transmembrane</keyword>
<protein>
    <submittedName>
        <fullName evidence="3">Permease of the drug/metabolite transporter (DMT) superfamily</fullName>
    </submittedName>
</protein>
<feature type="transmembrane region" description="Helical" evidence="1">
    <location>
        <begin position="38"/>
        <end position="57"/>
    </location>
</feature>
<dbReference type="InterPro" id="IPR037185">
    <property type="entry name" value="EmrE-like"/>
</dbReference>
<dbReference type="PANTHER" id="PTHR22911">
    <property type="entry name" value="ACYL-MALONYL CONDENSING ENZYME-RELATED"/>
    <property type="match status" value="1"/>
</dbReference>
<organism evidence="3 4">
    <name type="scientific">Wenxinia marina DSM 24838</name>
    <dbReference type="NCBI Taxonomy" id="1123501"/>
    <lineage>
        <taxon>Bacteria</taxon>
        <taxon>Pseudomonadati</taxon>
        <taxon>Pseudomonadota</taxon>
        <taxon>Alphaproteobacteria</taxon>
        <taxon>Rhodobacterales</taxon>
        <taxon>Roseobacteraceae</taxon>
        <taxon>Wenxinia</taxon>
    </lineage>
</organism>
<reference evidence="3 4" key="1">
    <citation type="submission" date="2013-01" db="EMBL/GenBank/DDBJ databases">
        <authorList>
            <person name="Fiebig A."/>
            <person name="Goeker M."/>
            <person name="Klenk H.-P.P."/>
        </authorList>
    </citation>
    <scope>NUCLEOTIDE SEQUENCE [LARGE SCALE GENOMIC DNA]</scope>
    <source>
        <strain evidence="3 4">DSM 24838</strain>
    </source>
</reference>
<feature type="transmembrane region" description="Helical" evidence="1">
    <location>
        <begin position="149"/>
        <end position="166"/>
    </location>
</feature>
<dbReference type="PATRIC" id="fig|1123501.6.peg.4096"/>
<dbReference type="eggNOG" id="COG0697">
    <property type="taxonomic scope" value="Bacteria"/>
</dbReference>
<evidence type="ECO:0000313" key="3">
    <source>
        <dbReference type="EMBL" id="KIQ67540.1"/>
    </source>
</evidence>
<evidence type="ECO:0000313" key="4">
    <source>
        <dbReference type="Proteomes" id="UP000035100"/>
    </source>
</evidence>
<feature type="transmembrane region" description="Helical" evidence="1">
    <location>
        <begin position="266"/>
        <end position="284"/>
    </location>
</feature>
<keyword evidence="1" id="KW-1133">Transmembrane helix</keyword>
<feature type="transmembrane region" description="Helical" evidence="1">
    <location>
        <begin position="126"/>
        <end position="143"/>
    </location>
</feature>
<dbReference type="SUPFAM" id="SSF103481">
    <property type="entry name" value="Multidrug resistance efflux transporter EmrE"/>
    <property type="match status" value="2"/>
</dbReference>
<sequence length="299" mass="31131">MTSHSENLRGAGLMALAMTCFALNDTSVKLVAQDLPLMQVILMRGIVACALVGIIAWRRGGLTFRGVSGRDWGLMLLRGLVEAGAAWTFLTALLSMPLADLTAILQALPLAVTLGAALVFGEQVGWRRWAAIGAGFLGVLLIVRPGTDVFSAASALGVATVALSATRDLVTRRLSPGVPTLLVSLVSMGIVACMGALLMLGQDWGRPTAGASGLICLSALFVTAAILSVVTAMRLGDVGFVAPFRYTGLLAAMVAGLVVFGEFPDALTLTGAAIVVGSGVFSFWRERRIGIARPRVPPR</sequence>
<feature type="transmembrane region" description="Helical" evidence="1">
    <location>
        <begin position="244"/>
        <end position="260"/>
    </location>
</feature>
<dbReference type="Pfam" id="PF00892">
    <property type="entry name" value="EamA"/>
    <property type="match status" value="1"/>
</dbReference>
<feature type="transmembrane region" description="Helical" evidence="1">
    <location>
        <begin position="178"/>
        <end position="200"/>
    </location>
</feature>
<feature type="transmembrane region" description="Helical" evidence="1">
    <location>
        <begin position="212"/>
        <end position="232"/>
    </location>
</feature>
<dbReference type="GO" id="GO:0016020">
    <property type="term" value="C:membrane"/>
    <property type="evidence" value="ECO:0007669"/>
    <property type="project" value="InterPro"/>
</dbReference>
<keyword evidence="1" id="KW-0472">Membrane</keyword>
<comment type="caution">
    <text evidence="3">The sequence shown here is derived from an EMBL/GenBank/DDBJ whole genome shotgun (WGS) entry which is preliminary data.</text>
</comment>
<dbReference type="EMBL" id="AONG01000022">
    <property type="protein sequence ID" value="KIQ67540.1"/>
    <property type="molecule type" value="Genomic_DNA"/>
</dbReference>
<dbReference type="OrthoDB" id="7165334at2"/>
<feature type="transmembrane region" description="Helical" evidence="1">
    <location>
        <begin position="101"/>
        <end position="119"/>
    </location>
</feature>
<feature type="transmembrane region" description="Helical" evidence="1">
    <location>
        <begin position="77"/>
        <end position="95"/>
    </location>
</feature>
<name>A0A0D0NGT3_9RHOB</name>